<reference evidence="2 3" key="1">
    <citation type="submission" date="2024-09" db="EMBL/GenBank/DDBJ databases">
        <title>Genomes of Rahnella.</title>
        <authorList>
            <person name="Mnguni F.C."/>
            <person name="Shin G.Y."/>
            <person name="Coutinho T."/>
        </authorList>
    </citation>
    <scope>NUCLEOTIDE SEQUENCE [LARGE SCALE GENOMIC DNA]</scope>
    <source>
        <strain evidence="2 3">20WA0057</strain>
    </source>
</reference>
<dbReference type="Proteomes" id="UP001598201">
    <property type="component" value="Unassembled WGS sequence"/>
</dbReference>
<dbReference type="RefSeq" id="WP_379672566.1">
    <property type="nucleotide sequence ID" value="NZ_JBHUCJ010000256.1"/>
</dbReference>
<dbReference type="EMBL" id="JBHUCJ010000256">
    <property type="protein sequence ID" value="MFD3227334.1"/>
    <property type="molecule type" value="Genomic_DNA"/>
</dbReference>
<feature type="region of interest" description="Disordered" evidence="1">
    <location>
        <begin position="40"/>
        <end position="59"/>
    </location>
</feature>
<feature type="non-terminal residue" evidence="2">
    <location>
        <position position="1"/>
    </location>
</feature>
<organism evidence="2 3">
    <name type="scientific">Rahnella sp. (strain Y9602)</name>
    <dbReference type="NCBI Taxonomy" id="2703885"/>
    <lineage>
        <taxon>Bacteria</taxon>
        <taxon>Pseudomonadati</taxon>
        <taxon>Pseudomonadota</taxon>
        <taxon>Gammaproteobacteria</taxon>
        <taxon>Enterobacterales</taxon>
        <taxon>Yersiniaceae</taxon>
        <taxon>Rahnella</taxon>
    </lineage>
</organism>
<name>A0ABW6CKS4_RAHSY</name>
<evidence type="ECO:0000313" key="3">
    <source>
        <dbReference type="Proteomes" id="UP001598201"/>
    </source>
</evidence>
<evidence type="ECO:0000256" key="1">
    <source>
        <dbReference type="SAM" id="MobiDB-lite"/>
    </source>
</evidence>
<accession>A0ABW6CKS4</accession>
<keyword evidence="3" id="KW-1185">Reference proteome</keyword>
<sequence>DEKQGKPGHQATGTFVLHGKFLKVGRLTATLATVRTRGFASGRGSGISQVDKQARSLGS</sequence>
<feature type="compositionally biased region" description="Polar residues" evidence="1">
    <location>
        <begin position="46"/>
        <end position="59"/>
    </location>
</feature>
<evidence type="ECO:0000313" key="2">
    <source>
        <dbReference type="EMBL" id="MFD3227334.1"/>
    </source>
</evidence>
<proteinExistence type="predicted"/>
<protein>
    <submittedName>
        <fullName evidence="2">Uncharacterized protein</fullName>
    </submittedName>
</protein>
<gene>
    <name evidence="2" type="ORF">ACFPK4_27855</name>
</gene>
<comment type="caution">
    <text evidence="2">The sequence shown here is derived from an EMBL/GenBank/DDBJ whole genome shotgun (WGS) entry which is preliminary data.</text>
</comment>